<evidence type="ECO:0000256" key="2">
    <source>
        <dbReference type="ARBA" id="ARBA00022747"/>
    </source>
</evidence>
<keyword evidence="5" id="KW-0378">Hydrolase</keyword>
<dbReference type="RefSeq" id="WP_186407168.1">
    <property type="nucleotide sequence ID" value="NZ_FLQX01000109.1"/>
</dbReference>
<evidence type="ECO:0000256" key="3">
    <source>
        <dbReference type="ARBA" id="ARBA00023125"/>
    </source>
</evidence>
<keyword evidence="5" id="KW-0255">Endonuclease</keyword>
<feature type="domain" description="Type I restriction modification DNA specificity" evidence="4">
    <location>
        <begin position="231"/>
        <end position="403"/>
    </location>
</feature>
<comment type="similarity">
    <text evidence="1">Belongs to the type-I restriction system S methylase family.</text>
</comment>
<dbReference type="CDD" id="cd17247">
    <property type="entry name" value="RMtype1_S_Eco2747I-TRD2-CR2_like"/>
    <property type="match status" value="1"/>
</dbReference>
<name>A0A1A8XMS6_9PROT</name>
<dbReference type="InterPro" id="IPR052021">
    <property type="entry name" value="Type-I_RS_S_subunit"/>
</dbReference>
<sequence length="468" mass="51896">MIADLKPYAEYKESGLLWSPIIPAHWHEERAKRLFTKMERPVRDDDGVVTCFRDGMVTLRKNRRLAGFTEAIYELGYQGIRRGDLVIHAMDAFAGAVGVSDSDGKATPVYAVCQARSGANAYYYAFIVREMARSQWILALSRGIRERSTDFRYAAFGGQRVPFPPPEEQAAIVRFLDWATGRLERTIRAKRKVIALLNEQKQAIIHRAVTRGLDPSVFLKPTGTPWLGDIPQHWEVWRVSHFARVGNGSTPSRANPGYWTKGVCPWLNSSQVNRGFIDSADQFVTAAALRECHLPKVAAGSVLVAITGQGKTRGMSAVLGFEATINQHIAFITPRVPITTAAFLHLALTAAYLQLRASSEDAGSTKGAITCEDLKRFKLAIPPLPEQDELLARIQAETRTLTHAISRLAREIELLREYRTRLVADVVTGKLDVREAAAKLPDEAQSETADEAVDFGDEAEIIDEEIAA</sequence>
<dbReference type="SUPFAM" id="SSF116734">
    <property type="entry name" value="DNA methylase specificity domain"/>
    <property type="match status" value="2"/>
</dbReference>
<dbReference type="EMBL" id="FLQX01000109">
    <property type="protein sequence ID" value="SBT06460.1"/>
    <property type="molecule type" value="Genomic_DNA"/>
</dbReference>
<dbReference type="Gene3D" id="3.90.220.20">
    <property type="entry name" value="DNA methylase specificity domains"/>
    <property type="match status" value="2"/>
</dbReference>
<dbReference type="PANTHER" id="PTHR30408:SF12">
    <property type="entry name" value="TYPE I RESTRICTION ENZYME MJAVIII SPECIFICITY SUBUNIT"/>
    <property type="match status" value="1"/>
</dbReference>
<dbReference type="Gene3D" id="1.10.287.1120">
    <property type="entry name" value="Bipartite methylase S protein"/>
    <property type="match status" value="1"/>
</dbReference>
<evidence type="ECO:0000313" key="5">
    <source>
        <dbReference type="EMBL" id="SBT06460.1"/>
    </source>
</evidence>
<dbReference type="Proteomes" id="UP000199169">
    <property type="component" value="Unassembled WGS sequence"/>
</dbReference>
<dbReference type="Pfam" id="PF01420">
    <property type="entry name" value="Methylase_S"/>
    <property type="match status" value="1"/>
</dbReference>
<dbReference type="GO" id="GO:0004519">
    <property type="term" value="F:endonuclease activity"/>
    <property type="evidence" value="ECO:0007669"/>
    <property type="project" value="UniProtKB-KW"/>
</dbReference>
<organism evidence="5 6">
    <name type="scientific">Candidatus Accumulibacter aalborgensis</name>
    <dbReference type="NCBI Taxonomy" id="1860102"/>
    <lineage>
        <taxon>Bacteria</taxon>
        <taxon>Pseudomonadati</taxon>
        <taxon>Pseudomonadota</taxon>
        <taxon>Betaproteobacteria</taxon>
        <taxon>Candidatus Accumulibacter</taxon>
    </lineage>
</organism>
<protein>
    <submittedName>
        <fullName evidence="5">Restriction endonuclease S subunit</fullName>
    </submittedName>
</protein>
<keyword evidence="5" id="KW-0540">Nuclease</keyword>
<dbReference type="PANTHER" id="PTHR30408">
    <property type="entry name" value="TYPE-1 RESTRICTION ENZYME ECOKI SPECIFICITY PROTEIN"/>
    <property type="match status" value="1"/>
</dbReference>
<dbReference type="GO" id="GO:0003677">
    <property type="term" value="F:DNA binding"/>
    <property type="evidence" value="ECO:0007669"/>
    <property type="project" value="UniProtKB-KW"/>
</dbReference>
<dbReference type="InterPro" id="IPR044946">
    <property type="entry name" value="Restrct_endonuc_typeI_TRD_sf"/>
</dbReference>
<dbReference type="GO" id="GO:0009307">
    <property type="term" value="P:DNA restriction-modification system"/>
    <property type="evidence" value="ECO:0007669"/>
    <property type="project" value="UniProtKB-KW"/>
</dbReference>
<proteinExistence type="inferred from homology"/>
<reference evidence="5 6" key="1">
    <citation type="submission" date="2016-06" db="EMBL/GenBank/DDBJ databases">
        <authorList>
            <person name="Kjaerup R.B."/>
            <person name="Dalgaard T.S."/>
            <person name="Juul-Madsen H.R."/>
        </authorList>
    </citation>
    <scope>NUCLEOTIDE SEQUENCE [LARGE SCALE GENOMIC DNA]</scope>
    <source>
        <strain evidence="5">3</strain>
    </source>
</reference>
<gene>
    <name evidence="5" type="ORF">ACCAA_330041</name>
</gene>
<dbReference type="InterPro" id="IPR000055">
    <property type="entry name" value="Restrct_endonuc_typeI_TRD"/>
</dbReference>
<evidence type="ECO:0000313" key="6">
    <source>
        <dbReference type="Proteomes" id="UP000199169"/>
    </source>
</evidence>
<dbReference type="AlphaFoldDB" id="A0A1A8XMS6"/>
<keyword evidence="3" id="KW-0238">DNA-binding</keyword>
<evidence type="ECO:0000259" key="4">
    <source>
        <dbReference type="Pfam" id="PF01420"/>
    </source>
</evidence>
<keyword evidence="6" id="KW-1185">Reference proteome</keyword>
<evidence type="ECO:0000256" key="1">
    <source>
        <dbReference type="ARBA" id="ARBA00010923"/>
    </source>
</evidence>
<dbReference type="STRING" id="1860102.ACCAA_330041"/>
<accession>A0A1A8XMS6</accession>
<keyword evidence="2" id="KW-0680">Restriction system</keyword>